<dbReference type="Proteomes" id="UP000019462">
    <property type="component" value="Unassembled WGS sequence"/>
</dbReference>
<dbReference type="AlphaFoldDB" id="W3VRS5"/>
<dbReference type="EMBL" id="AWNI01000006">
    <property type="protein sequence ID" value="ETS64333.1"/>
    <property type="molecule type" value="Genomic_DNA"/>
</dbReference>
<dbReference type="HOGENOM" id="CLU_953522_0_0_1"/>
<reference evidence="1 2" key="1">
    <citation type="journal article" date="2014" name="Genome Announc.">
        <title>Genome sequence of the basidiomycetous fungus Pseudozyma aphidis DSM70725, an efficient producer of biosurfactant mannosylerythritol lipids.</title>
        <authorList>
            <person name="Lorenz S."/>
            <person name="Guenther M."/>
            <person name="Grumaz C."/>
            <person name="Rupp S."/>
            <person name="Zibek S."/>
            <person name="Sohn K."/>
        </authorList>
    </citation>
    <scope>NUCLEOTIDE SEQUENCE [LARGE SCALE GENOMIC DNA]</scope>
    <source>
        <strain evidence="2">ATCC 32657 / CBS 517.83 / DSM 70725 / JCM 10318 / NBRC 10182 / NRRL Y-7954 / St-0401</strain>
    </source>
</reference>
<comment type="caution">
    <text evidence="1">The sequence shown here is derived from an EMBL/GenBank/DDBJ whole genome shotgun (WGS) entry which is preliminary data.</text>
</comment>
<name>W3VRS5_MOEAP</name>
<keyword evidence="2" id="KW-1185">Reference proteome</keyword>
<evidence type="ECO:0000313" key="1">
    <source>
        <dbReference type="EMBL" id="ETS64333.1"/>
    </source>
</evidence>
<organism evidence="1 2">
    <name type="scientific">Moesziomyces aphidis</name>
    <name type="common">Pseudozyma aphidis</name>
    <dbReference type="NCBI Taxonomy" id="84754"/>
    <lineage>
        <taxon>Eukaryota</taxon>
        <taxon>Fungi</taxon>
        <taxon>Dikarya</taxon>
        <taxon>Basidiomycota</taxon>
        <taxon>Ustilaginomycotina</taxon>
        <taxon>Ustilaginomycetes</taxon>
        <taxon>Ustilaginales</taxon>
        <taxon>Ustilaginaceae</taxon>
        <taxon>Moesziomyces</taxon>
    </lineage>
</organism>
<accession>W3VRS5</accession>
<sequence length="292" mass="31347">MPRTSTVGASLCSPRESSEPVWYAEYSSNRSVKPGRGGQPHLSHLEGNAKHTYGYRTASYLPPALASSVGLRGFSVHRFGMQGKSTCNVVRARKAHAIASADIRRASKRMNMRLPAVCWETKVGKAYYASPSAPVNIGSMLGVQEGTKFSSMKPSVSPKLRHAAVPVGPCPADLGSRSMIAQASSAIVGQAKPSPNGGCVSILSISYSMAIRAPFCLCSSVKRAFPAGNVHLGISACTATFHSQPERSSRIQSQGSEKRLKSALSCLQAERSERFFRQDLHNFFSKDARLLA</sequence>
<protein>
    <submittedName>
        <fullName evidence="1">Uncharacterized protein</fullName>
    </submittedName>
</protein>
<gene>
    <name evidence="1" type="ORF">PaG_01179</name>
</gene>
<evidence type="ECO:0000313" key="2">
    <source>
        <dbReference type="Proteomes" id="UP000019462"/>
    </source>
</evidence>
<proteinExistence type="predicted"/>